<feature type="region of interest" description="Disordered" evidence="1">
    <location>
        <begin position="57"/>
        <end position="76"/>
    </location>
</feature>
<feature type="region of interest" description="Disordered" evidence="1">
    <location>
        <begin position="1"/>
        <end position="48"/>
    </location>
</feature>
<dbReference type="EMBL" id="PVWQ01000005">
    <property type="protein sequence ID" value="RDW81424.1"/>
    <property type="molecule type" value="Genomic_DNA"/>
</dbReference>
<name>A0A3D8S5Y8_9EURO</name>
<sequence length="103" mass="11619">MDFPQDRYNYDYSDQSPVETSYPTSKPPLQRKPGSMCRGFPDKEGQTDGVELREVDGSTPGQQDFIRGGGHEPGQSRVSRYFSGALQAEYSRGLEDYLRFPDS</sequence>
<dbReference type="RefSeq" id="XP_026604477.1">
    <property type="nucleotide sequence ID" value="XM_026746997.1"/>
</dbReference>
<dbReference type="GeneID" id="38115351"/>
<keyword evidence="3" id="KW-1185">Reference proteome</keyword>
<gene>
    <name evidence="2" type="ORF">DSM5745_04981</name>
</gene>
<evidence type="ECO:0000313" key="2">
    <source>
        <dbReference type="EMBL" id="RDW81424.1"/>
    </source>
</evidence>
<feature type="compositionally biased region" description="Polar residues" evidence="1">
    <location>
        <begin position="12"/>
        <end position="24"/>
    </location>
</feature>
<dbReference type="Proteomes" id="UP000256690">
    <property type="component" value="Unassembled WGS sequence"/>
</dbReference>
<proteinExistence type="predicted"/>
<organism evidence="2 3">
    <name type="scientific">Aspergillus mulundensis</name>
    <dbReference type="NCBI Taxonomy" id="1810919"/>
    <lineage>
        <taxon>Eukaryota</taxon>
        <taxon>Fungi</taxon>
        <taxon>Dikarya</taxon>
        <taxon>Ascomycota</taxon>
        <taxon>Pezizomycotina</taxon>
        <taxon>Eurotiomycetes</taxon>
        <taxon>Eurotiomycetidae</taxon>
        <taxon>Eurotiales</taxon>
        <taxon>Aspergillaceae</taxon>
        <taxon>Aspergillus</taxon>
        <taxon>Aspergillus subgen. Nidulantes</taxon>
    </lineage>
</organism>
<reference evidence="2 3" key="1">
    <citation type="journal article" date="2018" name="IMA Fungus">
        <title>IMA Genome-F 9: Draft genome sequence of Annulohypoxylon stygium, Aspergillus mulundensis, Berkeleyomyces basicola (syn. Thielaviopsis basicola), Ceratocystis smalleyi, two Cercospora beticola strains, Coleophoma cylindrospora, Fusarium fracticaudum, Phialophora cf. hyalina, and Morchella septimelata.</title>
        <authorList>
            <person name="Wingfield B.D."/>
            <person name="Bills G.F."/>
            <person name="Dong Y."/>
            <person name="Huang W."/>
            <person name="Nel W.J."/>
            <person name="Swalarsk-Parry B.S."/>
            <person name="Vaghefi N."/>
            <person name="Wilken P.M."/>
            <person name="An Z."/>
            <person name="de Beer Z.W."/>
            <person name="De Vos L."/>
            <person name="Chen L."/>
            <person name="Duong T.A."/>
            <person name="Gao Y."/>
            <person name="Hammerbacher A."/>
            <person name="Kikkert J.R."/>
            <person name="Li Y."/>
            <person name="Li H."/>
            <person name="Li K."/>
            <person name="Li Q."/>
            <person name="Liu X."/>
            <person name="Ma X."/>
            <person name="Naidoo K."/>
            <person name="Pethybridge S.J."/>
            <person name="Sun J."/>
            <person name="Steenkamp E.T."/>
            <person name="van der Nest M.A."/>
            <person name="van Wyk S."/>
            <person name="Wingfield M.J."/>
            <person name="Xiong C."/>
            <person name="Yue Q."/>
            <person name="Zhang X."/>
        </authorList>
    </citation>
    <scope>NUCLEOTIDE SEQUENCE [LARGE SCALE GENOMIC DNA]</scope>
    <source>
        <strain evidence="2 3">DSM 5745</strain>
    </source>
</reference>
<protein>
    <submittedName>
        <fullName evidence="2">Uncharacterized protein</fullName>
    </submittedName>
</protein>
<comment type="caution">
    <text evidence="2">The sequence shown here is derived from an EMBL/GenBank/DDBJ whole genome shotgun (WGS) entry which is preliminary data.</text>
</comment>
<evidence type="ECO:0000313" key="3">
    <source>
        <dbReference type="Proteomes" id="UP000256690"/>
    </source>
</evidence>
<evidence type="ECO:0000256" key="1">
    <source>
        <dbReference type="SAM" id="MobiDB-lite"/>
    </source>
</evidence>
<dbReference type="AlphaFoldDB" id="A0A3D8S5Y8"/>
<accession>A0A3D8S5Y8</accession>